<dbReference type="EMBL" id="JADQTO010000046">
    <property type="protein sequence ID" value="MBG0568835.1"/>
    <property type="molecule type" value="Genomic_DNA"/>
</dbReference>
<dbReference type="Proteomes" id="UP000598146">
    <property type="component" value="Unassembled WGS sequence"/>
</dbReference>
<name>A0A931CFB6_9ACTN</name>
<accession>A0A931CFB6</accession>
<keyword evidence="2" id="KW-1185">Reference proteome</keyword>
<comment type="caution">
    <text evidence="1">The sequence shown here is derived from an EMBL/GenBank/DDBJ whole genome shotgun (WGS) entry which is preliminary data.</text>
</comment>
<evidence type="ECO:0000313" key="2">
    <source>
        <dbReference type="Proteomes" id="UP000598146"/>
    </source>
</evidence>
<organism evidence="1 2">
    <name type="scientific">Actinoplanes aureus</name>
    <dbReference type="NCBI Taxonomy" id="2792083"/>
    <lineage>
        <taxon>Bacteria</taxon>
        <taxon>Bacillati</taxon>
        <taxon>Actinomycetota</taxon>
        <taxon>Actinomycetes</taxon>
        <taxon>Micromonosporales</taxon>
        <taxon>Micromonosporaceae</taxon>
        <taxon>Actinoplanes</taxon>
    </lineage>
</organism>
<protein>
    <submittedName>
        <fullName evidence="1">Uncharacterized protein</fullName>
    </submittedName>
</protein>
<gene>
    <name evidence="1" type="ORF">I4J89_46225</name>
</gene>
<dbReference type="RefSeq" id="WP_196420602.1">
    <property type="nucleotide sequence ID" value="NZ_JADQTO010000046.1"/>
</dbReference>
<proteinExistence type="predicted"/>
<evidence type="ECO:0000313" key="1">
    <source>
        <dbReference type="EMBL" id="MBG0568835.1"/>
    </source>
</evidence>
<reference evidence="1" key="1">
    <citation type="submission" date="2020-11" db="EMBL/GenBank/DDBJ databases">
        <title>Isolation and identification of active actinomycetes.</title>
        <authorList>
            <person name="Sun X."/>
        </authorList>
    </citation>
    <scope>NUCLEOTIDE SEQUENCE</scope>
    <source>
        <strain evidence="1">NEAU-A11</strain>
    </source>
</reference>
<dbReference type="AlphaFoldDB" id="A0A931CFB6"/>
<sequence>MDEELAARIRAAELVAAAGTPAWPAARAGYGELLASQPLDETATRIEQAAPARRDAVRLAELDTWQARIADLIRRHEPARKELAEAGARLSLPRPALTWARMAVQAEQVAYGLAQHPAGVRRDFARIALVLLRETPLRWTPFAGVEPLWVFLDDAGELRVEPGDNGTHEVAERLGDHRCVALVHGNAGERSRLTVTPSTDDAAIAVARHRGGADHEMHLWFTRHGLFRPEISFAPDVGEVIDRAAAG</sequence>